<dbReference type="OrthoDB" id="5495221at2"/>
<sequence>MSRTSPYWVRISTAAAITLGFAKGSFHREARLRGLNLLLTYNERCAGRCAYCGLAGNRQSVTDPSFIRVDWPVVSLEQVIARVKADGRGLERVCVAMQTHRRALPDLLYIAGRMREETNLLVSALITPTCVGRKELEDLKAAGVDMVGIAIDCATKELFEAFRGRGVRGPHRWERYWVGVEEAVAVFGPGRVGIHLIVGLGETEYELVGAIQRAQDLGARTHLFSFFPEPGSLMQGHRPPSLGRYRRIQLARYLINEGLARLEGMRFNSAGRLVDFGIGEGLLEEVISTGVPFMTSGCPGKDGRTVACNRPYGNERPSGFIRNFPFPPEERDLFLIRRQLWA</sequence>
<dbReference type="SFLD" id="SFLDS00029">
    <property type="entry name" value="Radical_SAM"/>
    <property type="match status" value="1"/>
</dbReference>
<dbReference type="EMBL" id="LT838272">
    <property type="protein sequence ID" value="SMB98377.1"/>
    <property type="molecule type" value="Genomic_DNA"/>
</dbReference>
<dbReference type="InterPro" id="IPR006638">
    <property type="entry name" value="Elp3/MiaA/NifB-like_rSAM"/>
</dbReference>
<reference evidence="6 7" key="1">
    <citation type="submission" date="2017-04" db="EMBL/GenBank/DDBJ databases">
        <authorList>
            <person name="Afonso C.L."/>
            <person name="Miller P.J."/>
            <person name="Scott M.A."/>
            <person name="Spackman E."/>
            <person name="Goraichik I."/>
            <person name="Dimitrov K.M."/>
            <person name="Suarez D.L."/>
            <person name="Swayne D.E."/>
        </authorList>
    </citation>
    <scope>NUCLEOTIDE SEQUENCE [LARGE SCALE GENOMIC DNA]</scope>
    <source>
        <strain evidence="6 7">ToBE</strain>
    </source>
</reference>
<dbReference type="AlphaFoldDB" id="A0A1W1VYD2"/>
<dbReference type="InterPro" id="IPR013785">
    <property type="entry name" value="Aldolase_TIM"/>
</dbReference>
<dbReference type="GO" id="GO:0003824">
    <property type="term" value="F:catalytic activity"/>
    <property type="evidence" value="ECO:0007669"/>
    <property type="project" value="InterPro"/>
</dbReference>
<dbReference type="CDD" id="cd01335">
    <property type="entry name" value="Radical_SAM"/>
    <property type="match status" value="1"/>
</dbReference>
<evidence type="ECO:0000313" key="7">
    <source>
        <dbReference type="Proteomes" id="UP000192569"/>
    </source>
</evidence>
<dbReference type="SFLD" id="SFLDG01098">
    <property type="entry name" value="Uncharacterised_Radical_SAM_Su"/>
    <property type="match status" value="1"/>
</dbReference>
<evidence type="ECO:0000256" key="4">
    <source>
        <dbReference type="ARBA" id="ARBA00023014"/>
    </source>
</evidence>
<dbReference type="SMART" id="SM00729">
    <property type="entry name" value="Elp3"/>
    <property type="match status" value="1"/>
</dbReference>
<keyword evidence="3" id="KW-0408">Iron</keyword>
<dbReference type="InterPro" id="IPR058240">
    <property type="entry name" value="rSAM_sf"/>
</dbReference>
<proteinExistence type="predicted"/>
<evidence type="ECO:0000259" key="5">
    <source>
        <dbReference type="PROSITE" id="PS51918"/>
    </source>
</evidence>
<dbReference type="Proteomes" id="UP000192569">
    <property type="component" value="Chromosome I"/>
</dbReference>
<keyword evidence="1" id="KW-0949">S-adenosyl-L-methionine</keyword>
<dbReference type="GO" id="GO:0051536">
    <property type="term" value="F:iron-sulfur cluster binding"/>
    <property type="evidence" value="ECO:0007669"/>
    <property type="project" value="UniProtKB-KW"/>
</dbReference>
<keyword evidence="7" id="KW-1185">Reference proteome</keyword>
<evidence type="ECO:0000256" key="3">
    <source>
        <dbReference type="ARBA" id="ARBA00023004"/>
    </source>
</evidence>
<dbReference type="SUPFAM" id="SSF102114">
    <property type="entry name" value="Radical SAM enzymes"/>
    <property type="match status" value="1"/>
</dbReference>
<dbReference type="GO" id="GO:0046872">
    <property type="term" value="F:metal ion binding"/>
    <property type="evidence" value="ECO:0007669"/>
    <property type="project" value="UniProtKB-KW"/>
</dbReference>
<dbReference type="STRING" id="698762.SAMN00808754_2300"/>
<evidence type="ECO:0000256" key="2">
    <source>
        <dbReference type="ARBA" id="ARBA00022723"/>
    </source>
</evidence>
<evidence type="ECO:0000256" key="1">
    <source>
        <dbReference type="ARBA" id="ARBA00022691"/>
    </source>
</evidence>
<dbReference type="Gene3D" id="3.20.20.70">
    <property type="entry name" value="Aldolase class I"/>
    <property type="match status" value="1"/>
</dbReference>
<protein>
    <submittedName>
        <fullName evidence="6">Biotin synthase</fullName>
    </submittedName>
</protein>
<dbReference type="InterPro" id="IPR007197">
    <property type="entry name" value="rSAM"/>
</dbReference>
<dbReference type="Pfam" id="PF04055">
    <property type="entry name" value="Radical_SAM"/>
    <property type="match status" value="1"/>
</dbReference>
<evidence type="ECO:0000313" key="6">
    <source>
        <dbReference type="EMBL" id="SMB98377.1"/>
    </source>
</evidence>
<feature type="domain" description="Radical SAM core" evidence="5">
    <location>
        <begin position="30"/>
        <end position="266"/>
    </location>
</feature>
<gene>
    <name evidence="6" type="ORF">SAMN00808754_2300</name>
</gene>
<name>A0A1W1VYD2_9FIRM</name>
<organism evidence="6 7">
    <name type="scientific">Thermanaeromonas toyohensis ToBE</name>
    <dbReference type="NCBI Taxonomy" id="698762"/>
    <lineage>
        <taxon>Bacteria</taxon>
        <taxon>Bacillati</taxon>
        <taxon>Bacillota</taxon>
        <taxon>Clostridia</taxon>
        <taxon>Neomoorellales</taxon>
        <taxon>Neomoorellaceae</taxon>
        <taxon>Thermanaeromonas</taxon>
    </lineage>
</organism>
<keyword evidence="4" id="KW-0411">Iron-sulfur</keyword>
<keyword evidence="2" id="KW-0479">Metal-binding</keyword>
<dbReference type="RefSeq" id="WP_157109945.1">
    <property type="nucleotide sequence ID" value="NZ_LT838272.1"/>
</dbReference>
<accession>A0A1W1VYD2</accession>
<dbReference type="PROSITE" id="PS51918">
    <property type="entry name" value="RADICAL_SAM"/>
    <property type="match status" value="1"/>
</dbReference>